<evidence type="ECO:0000256" key="3">
    <source>
        <dbReference type="SAM" id="Phobius"/>
    </source>
</evidence>
<gene>
    <name evidence="4" type="primary">bioY</name>
    <name evidence="4" type="ORF">BWX89_00289</name>
</gene>
<feature type="transmembrane region" description="Helical" evidence="3">
    <location>
        <begin position="127"/>
        <end position="149"/>
    </location>
</feature>
<dbReference type="Gene3D" id="1.10.1760.20">
    <property type="match status" value="1"/>
</dbReference>
<keyword evidence="2 3" id="KW-0472">Membrane</keyword>
<feature type="transmembrane region" description="Helical" evidence="3">
    <location>
        <begin position="161"/>
        <end position="183"/>
    </location>
</feature>
<keyword evidence="3" id="KW-1133">Transmembrane helix</keyword>
<dbReference type="GO" id="GO:0015225">
    <property type="term" value="F:biotin transmembrane transporter activity"/>
    <property type="evidence" value="ECO:0007669"/>
    <property type="project" value="UniProtKB-UniRule"/>
</dbReference>
<feature type="transmembrane region" description="Helical" evidence="3">
    <location>
        <begin position="58"/>
        <end position="81"/>
    </location>
</feature>
<dbReference type="EMBL" id="MWDQ01000026">
    <property type="protein sequence ID" value="OQB74931.1"/>
    <property type="molecule type" value="Genomic_DNA"/>
</dbReference>
<evidence type="ECO:0000256" key="2">
    <source>
        <dbReference type="PIRNR" id="PIRNR016661"/>
    </source>
</evidence>
<keyword evidence="3" id="KW-0812">Transmembrane</keyword>
<reference evidence="4" key="1">
    <citation type="submission" date="2017-02" db="EMBL/GenBank/DDBJ databases">
        <title>Delving into the versatile metabolic prowess of the omnipresent phylum Bacteroidetes.</title>
        <authorList>
            <person name="Nobu M.K."/>
            <person name="Mei R."/>
            <person name="Narihiro T."/>
            <person name="Kuroda K."/>
            <person name="Liu W.-T."/>
        </authorList>
    </citation>
    <scope>NUCLEOTIDE SEQUENCE</scope>
    <source>
        <strain evidence="4">ADurb.Bin131</strain>
    </source>
</reference>
<organism evidence="4">
    <name type="scientific">candidate division TA06 bacterium ADurb.Bin131</name>
    <dbReference type="NCBI Taxonomy" id="1852827"/>
    <lineage>
        <taxon>Bacteria</taxon>
        <taxon>Bacteria division TA06</taxon>
    </lineage>
</organism>
<comment type="subcellular location">
    <subcellularLocation>
        <location evidence="2">Cell membrane</location>
        <topology evidence="2">Multi-pass membrane protein</topology>
    </subcellularLocation>
</comment>
<comment type="similarity">
    <text evidence="1 2">Belongs to the BioY family.</text>
</comment>
<dbReference type="PIRSF" id="PIRSF016661">
    <property type="entry name" value="BioY"/>
    <property type="match status" value="1"/>
</dbReference>
<dbReference type="InterPro" id="IPR003784">
    <property type="entry name" value="BioY"/>
</dbReference>
<dbReference type="AlphaFoldDB" id="A0A1V6CDF2"/>
<keyword evidence="2" id="KW-0813">Transport</keyword>
<comment type="caution">
    <text evidence="4">The sequence shown here is derived from an EMBL/GenBank/DDBJ whole genome shotgun (WGS) entry which is preliminary data.</text>
</comment>
<keyword evidence="2" id="KW-1003">Cell membrane</keyword>
<protein>
    <recommendedName>
        <fullName evidence="2">Biotin transporter</fullName>
    </recommendedName>
</protein>
<dbReference type="PANTHER" id="PTHR34295">
    <property type="entry name" value="BIOTIN TRANSPORTER BIOY"/>
    <property type="match status" value="1"/>
</dbReference>
<evidence type="ECO:0000256" key="1">
    <source>
        <dbReference type="ARBA" id="ARBA00010692"/>
    </source>
</evidence>
<dbReference type="Pfam" id="PF02632">
    <property type="entry name" value="BioY"/>
    <property type="match status" value="1"/>
</dbReference>
<evidence type="ECO:0000313" key="4">
    <source>
        <dbReference type="EMBL" id="OQB74931.1"/>
    </source>
</evidence>
<proteinExistence type="inferred from homology"/>
<dbReference type="Proteomes" id="UP000485562">
    <property type="component" value="Unassembled WGS sequence"/>
</dbReference>
<dbReference type="PANTHER" id="PTHR34295:SF1">
    <property type="entry name" value="BIOTIN TRANSPORTER BIOY"/>
    <property type="match status" value="1"/>
</dbReference>
<feature type="transmembrane region" description="Helical" evidence="3">
    <location>
        <begin position="93"/>
        <end position="115"/>
    </location>
</feature>
<name>A0A1V6CDF2_UNCT6</name>
<accession>A0A1V6CDF2</accession>
<sequence length="194" mass="21693">MGYIIKTWKYGWRTYFGWRQESTPIEKVLLCFVFAFFTGVFAQIVIRLPFTPVPVTGQVFAVLLSGIFLGRYAGLSQIFYLAGGTVIPWFHGASFLSIGVTTGYIFGFILAAWIVGYCVEKHQDKGFWLVAGSMMAGIFVIHLFGVMWLCTITKLSIIKGIMLGTVPFIFLDIMKAVIAIAIAKTVIPYNFDKI</sequence>
<feature type="transmembrane region" description="Helical" evidence="3">
    <location>
        <begin position="28"/>
        <end position="46"/>
    </location>
</feature>
<dbReference type="GO" id="GO:0005886">
    <property type="term" value="C:plasma membrane"/>
    <property type="evidence" value="ECO:0007669"/>
    <property type="project" value="UniProtKB-SubCell"/>
</dbReference>